<sequence>MAASVLRTIVVGLCIWASVGNVAKAFDDTGNLTHDLQGIRALAESGNYQEAIEKVDRYLEENPGDAEGRFLKGIIFSDQKRFEEAIEVFVGITNDFPQLPEPYNNLAVLYASRGNYEKARDALLVAIRTHPSYATAHENLGDIYAMMATKAYNKALEIDKGNESAKIKLGMIRELFPEPIAATGKKEIGVPGKPPKTAPDWGRRPGSPGSSPAVPPEVERDVQAALSAWIQAWSSKNVEGYLASYAPTFTPSNGISLPRWKAQRRKRILAPRFIKVTTSAPSITMLDHDRVRVRFIQKYRSNAYQDRVHKIIDLMNISGNWLFIREEVAK</sequence>
<evidence type="ECO:0000313" key="7">
    <source>
        <dbReference type="EMBL" id="VFJ55798.1"/>
    </source>
</evidence>
<dbReference type="InterPro" id="IPR019734">
    <property type="entry name" value="TPR_rpt"/>
</dbReference>
<dbReference type="SMART" id="SM00028">
    <property type="entry name" value="TPR"/>
    <property type="match status" value="2"/>
</dbReference>
<keyword evidence="1" id="KW-0677">Repeat</keyword>
<proteinExistence type="predicted"/>
<protein>
    <submittedName>
        <fullName evidence="7">TPR repeat-containing protein</fullName>
    </submittedName>
</protein>
<organism evidence="7">
    <name type="scientific">Candidatus Kentrum sp. FM</name>
    <dbReference type="NCBI Taxonomy" id="2126340"/>
    <lineage>
        <taxon>Bacteria</taxon>
        <taxon>Pseudomonadati</taxon>
        <taxon>Pseudomonadota</taxon>
        <taxon>Gammaproteobacteria</taxon>
        <taxon>Candidatus Kentrum</taxon>
    </lineage>
</organism>
<dbReference type="SUPFAM" id="SSF48452">
    <property type="entry name" value="TPR-like"/>
    <property type="match status" value="1"/>
</dbReference>
<dbReference type="Pfam" id="PF13432">
    <property type="entry name" value="TPR_16"/>
    <property type="match status" value="1"/>
</dbReference>
<dbReference type="InterPro" id="IPR056203">
    <property type="entry name" value="Cds6_C"/>
</dbReference>
<accession>A0A450SPJ1</accession>
<name>A0A450SPJ1_9GAMM</name>
<evidence type="ECO:0000256" key="3">
    <source>
        <dbReference type="PROSITE-ProRule" id="PRU00339"/>
    </source>
</evidence>
<feature type="domain" description="Cds6 C-terminal" evidence="5">
    <location>
        <begin position="222"/>
        <end position="326"/>
    </location>
</feature>
<feature type="repeat" description="TPR" evidence="3">
    <location>
        <begin position="100"/>
        <end position="133"/>
    </location>
</feature>
<dbReference type="SUPFAM" id="SSF54427">
    <property type="entry name" value="NTF2-like"/>
    <property type="match status" value="1"/>
</dbReference>
<dbReference type="InterPro" id="IPR011990">
    <property type="entry name" value="TPR-like_helical_dom_sf"/>
</dbReference>
<dbReference type="PANTHER" id="PTHR44943:SF8">
    <property type="entry name" value="TPR REPEAT-CONTAINING PROTEIN MJ0263"/>
    <property type="match status" value="1"/>
</dbReference>
<evidence type="ECO:0000313" key="6">
    <source>
        <dbReference type="EMBL" id="VFJ55088.1"/>
    </source>
</evidence>
<dbReference type="Pfam" id="PF24125">
    <property type="entry name" value="Cds6_C"/>
    <property type="match status" value="1"/>
</dbReference>
<feature type="region of interest" description="Disordered" evidence="4">
    <location>
        <begin position="185"/>
        <end position="216"/>
    </location>
</feature>
<dbReference type="InterPro" id="IPR051685">
    <property type="entry name" value="Ycf3/AcsC/BcsC/TPR_MFPF"/>
</dbReference>
<evidence type="ECO:0000256" key="2">
    <source>
        <dbReference type="ARBA" id="ARBA00022803"/>
    </source>
</evidence>
<evidence type="ECO:0000259" key="5">
    <source>
        <dbReference type="Pfam" id="PF24125"/>
    </source>
</evidence>
<dbReference type="EMBL" id="CAADFA010000164">
    <property type="protein sequence ID" value="VFJ55798.1"/>
    <property type="molecule type" value="Genomic_DNA"/>
</dbReference>
<dbReference type="PANTHER" id="PTHR44943">
    <property type="entry name" value="CELLULOSE SYNTHASE OPERON PROTEIN C"/>
    <property type="match status" value="1"/>
</dbReference>
<evidence type="ECO:0000256" key="1">
    <source>
        <dbReference type="ARBA" id="ARBA00022737"/>
    </source>
</evidence>
<dbReference type="EMBL" id="CAADFL010000150">
    <property type="protein sequence ID" value="VFK10671.1"/>
    <property type="molecule type" value="Genomic_DNA"/>
</dbReference>
<keyword evidence="2 3" id="KW-0802">TPR repeat</keyword>
<gene>
    <name evidence="6" type="ORF">BECKFM1743A_GA0114220_101421</name>
    <name evidence="8" type="ORF">BECKFM1743B_GA0114221_101501</name>
    <name evidence="7" type="ORF">BECKFM1743C_GA0114222_101642</name>
</gene>
<dbReference type="Gene3D" id="1.25.40.10">
    <property type="entry name" value="Tetratricopeptide repeat domain"/>
    <property type="match status" value="1"/>
</dbReference>
<dbReference type="InterPro" id="IPR032710">
    <property type="entry name" value="NTF2-like_dom_sf"/>
</dbReference>
<dbReference type="AlphaFoldDB" id="A0A450SPJ1"/>
<dbReference type="Pfam" id="PF13414">
    <property type="entry name" value="TPR_11"/>
    <property type="match status" value="1"/>
</dbReference>
<dbReference type="PROSITE" id="PS50005">
    <property type="entry name" value="TPR"/>
    <property type="match status" value="1"/>
</dbReference>
<evidence type="ECO:0000256" key="4">
    <source>
        <dbReference type="SAM" id="MobiDB-lite"/>
    </source>
</evidence>
<dbReference type="EMBL" id="CAADEZ010000142">
    <property type="protein sequence ID" value="VFJ55088.1"/>
    <property type="molecule type" value="Genomic_DNA"/>
</dbReference>
<evidence type="ECO:0000313" key="8">
    <source>
        <dbReference type="EMBL" id="VFK10671.1"/>
    </source>
</evidence>
<reference evidence="7" key="1">
    <citation type="submission" date="2019-02" db="EMBL/GenBank/DDBJ databases">
        <authorList>
            <person name="Gruber-Vodicka R. H."/>
            <person name="Seah K. B. B."/>
        </authorList>
    </citation>
    <scope>NUCLEOTIDE SEQUENCE</scope>
    <source>
        <strain evidence="6">BECK_BZ163</strain>
        <strain evidence="8">BECK_BZ164</strain>
        <strain evidence="7">BECK_BZ165</strain>
    </source>
</reference>